<dbReference type="Pfam" id="PF02843">
    <property type="entry name" value="GARS_C"/>
    <property type="match status" value="1"/>
</dbReference>
<organism evidence="15 16">
    <name type="scientific">Desulfosarcina ovata subsp. sediminis</name>
    <dbReference type="NCBI Taxonomy" id="885957"/>
    <lineage>
        <taxon>Bacteria</taxon>
        <taxon>Pseudomonadati</taxon>
        <taxon>Thermodesulfobacteriota</taxon>
        <taxon>Desulfobacteria</taxon>
        <taxon>Desulfobacterales</taxon>
        <taxon>Desulfosarcinaceae</taxon>
        <taxon>Desulfosarcina</taxon>
    </lineage>
</organism>
<dbReference type="SMART" id="SM01001">
    <property type="entry name" value="AIRC"/>
    <property type="match status" value="1"/>
</dbReference>
<comment type="pathway">
    <text evidence="12">Purine metabolism; IMP biosynthesis via de novo pathway; 5-amino-1-(5-phospho-D-ribosyl)imidazole-4-carboxylate from 5-amino-1-(5-phospho-D-ribosyl)imidazole (N5-CAIR route): step 2/2.</text>
</comment>
<reference evidence="15 16" key="1">
    <citation type="submission" date="2019-11" db="EMBL/GenBank/DDBJ databases">
        <title>Comparative genomics of hydrocarbon-degrading Desulfosarcina strains.</title>
        <authorList>
            <person name="Watanabe M."/>
            <person name="Kojima H."/>
            <person name="Fukui M."/>
        </authorList>
    </citation>
    <scope>NUCLEOTIDE SEQUENCE [LARGE SCALE GENOMIC DNA]</scope>
    <source>
        <strain evidence="15 16">28bB2T</strain>
    </source>
</reference>
<dbReference type="GO" id="GO:0005524">
    <property type="term" value="F:ATP binding"/>
    <property type="evidence" value="ECO:0007669"/>
    <property type="project" value="UniProtKB-UniRule"/>
</dbReference>
<protein>
    <recommendedName>
        <fullName evidence="11 12">Multifunctional fusion protein</fullName>
    </recommendedName>
    <domain>
        <recommendedName>
            <fullName evidence="11">Phosphoribosylamine--glycine ligase</fullName>
            <ecNumber evidence="11">6.3.4.13</ecNumber>
        </recommendedName>
        <alternativeName>
            <fullName evidence="11">GARS</fullName>
        </alternativeName>
        <alternativeName>
            <fullName evidence="11">Glycinamide ribonucleotide synthetase</fullName>
        </alternativeName>
        <alternativeName>
            <fullName evidence="11">Phosphoribosylglycinamide synthetase</fullName>
        </alternativeName>
    </domain>
    <domain>
        <recommendedName>
            <fullName evidence="12">N5-carboxyaminoimidazole ribonucleotide mutase</fullName>
            <shortName evidence="12">N5-CAIR mutase</shortName>
            <ecNumber evidence="12">5.4.99.18</ecNumber>
        </recommendedName>
        <alternativeName>
            <fullName evidence="12">5-(carboxyamino)imidazole ribonucleotide mutase</fullName>
        </alternativeName>
    </domain>
</protein>
<dbReference type="PROSITE" id="PS00184">
    <property type="entry name" value="GARS"/>
    <property type="match status" value="1"/>
</dbReference>
<dbReference type="Proteomes" id="UP000425960">
    <property type="component" value="Chromosome"/>
</dbReference>
<feature type="binding site" evidence="12">
    <location>
        <position position="436"/>
    </location>
    <ligand>
        <name>substrate</name>
    </ligand>
</feature>
<evidence type="ECO:0000256" key="13">
    <source>
        <dbReference type="PROSITE-ProRule" id="PRU00409"/>
    </source>
</evidence>
<evidence type="ECO:0000256" key="8">
    <source>
        <dbReference type="ARBA" id="ARBA00022840"/>
    </source>
</evidence>
<dbReference type="Pfam" id="PF01071">
    <property type="entry name" value="GARS_A"/>
    <property type="match status" value="1"/>
</dbReference>
<dbReference type="EC" id="5.4.99.18" evidence="12"/>
<keyword evidence="12" id="KW-0413">Isomerase</keyword>
<dbReference type="SUPFAM" id="SSF52440">
    <property type="entry name" value="PreATP-grasp domain"/>
    <property type="match status" value="1"/>
</dbReference>
<dbReference type="SUPFAM" id="SSF56059">
    <property type="entry name" value="Glutathione synthetase ATP-binding domain-like"/>
    <property type="match status" value="1"/>
</dbReference>
<dbReference type="EMBL" id="AP021876">
    <property type="protein sequence ID" value="BBO86265.1"/>
    <property type="molecule type" value="Genomic_DNA"/>
</dbReference>
<comment type="cofactor">
    <cofactor evidence="1">
        <name>Mn(2+)</name>
        <dbReference type="ChEBI" id="CHEBI:29035"/>
    </cofactor>
</comment>
<dbReference type="GO" id="GO:0009113">
    <property type="term" value="P:purine nucleobase biosynthetic process"/>
    <property type="evidence" value="ECO:0007669"/>
    <property type="project" value="InterPro"/>
</dbReference>
<feature type="binding site" evidence="12">
    <location>
        <position position="439"/>
    </location>
    <ligand>
        <name>substrate</name>
    </ligand>
</feature>
<comment type="pathway">
    <text evidence="3 11">Purine metabolism; IMP biosynthesis via de novo pathway; N(1)-(5-phospho-D-ribosyl)glycinamide from 5-phospho-alpha-D-ribose 1-diphosphate: step 2/2.</text>
</comment>
<dbReference type="SUPFAM" id="SSF52255">
    <property type="entry name" value="N5-CAIR mutase (phosphoribosylaminoimidazole carboxylase, PurE)"/>
    <property type="match status" value="1"/>
</dbReference>
<feature type="domain" description="ATP-grasp" evidence="14">
    <location>
        <begin position="107"/>
        <end position="313"/>
    </location>
</feature>
<dbReference type="SMART" id="SM01209">
    <property type="entry name" value="GARS_A"/>
    <property type="match status" value="1"/>
</dbReference>
<comment type="similarity">
    <text evidence="10 11">Belongs to the GARS family.</text>
</comment>
<dbReference type="InterPro" id="IPR000115">
    <property type="entry name" value="PRibGlycinamide_synth"/>
</dbReference>
<dbReference type="PANTHER" id="PTHR43472">
    <property type="entry name" value="PHOSPHORIBOSYLAMINE--GLYCINE LIGASE"/>
    <property type="match status" value="1"/>
</dbReference>
<dbReference type="SUPFAM" id="SSF51246">
    <property type="entry name" value="Rudiment single hybrid motif"/>
    <property type="match status" value="1"/>
</dbReference>
<evidence type="ECO:0000256" key="7">
    <source>
        <dbReference type="ARBA" id="ARBA00022755"/>
    </source>
</evidence>
<proteinExistence type="inferred from homology"/>
<comment type="catalytic activity">
    <reaction evidence="11">
        <text>5-phospho-beta-D-ribosylamine + glycine + ATP = N(1)-(5-phospho-beta-D-ribosyl)glycinamide + ADP + phosphate + H(+)</text>
        <dbReference type="Rhea" id="RHEA:17453"/>
        <dbReference type="ChEBI" id="CHEBI:15378"/>
        <dbReference type="ChEBI" id="CHEBI:30616"/>
        <dbReference type="ChEBI" id="CHEBI:43474"/>
        <dbReference type="ChEBI" id="CHEBI:57305"/>
        <dbReference type="ChEBI" id="CHEBI:58681"/>
        <dbReference type="ChEBI" id="CHEBI:143788"/>
        <dbReference type="ChEBI" id="CHEBI:456216"/>
        <dbReference type="EC" id="6.3.4.13"/>
    </reaction>
</comment>
<name>A0A5K8A106_9BACT</name>
<dbReference type="InterPro" id="IPR020559">
    <property type="entry name" value="PRibGlycinamide_synth_CS"/>
</dbReference>
<accession>A0A5K8A106</accession>
<comment type="similarity">
    <text evidence="12">Belongs to the AIR carboxylase family. Class I subfamily.</text>
</comment>
<dbReference type="InterPro" id="IPR037123">
    <property type="entry name" value="PRibGlycinamide_synth_C_sf"/>
</dbReference>
<feature type="binding site" evidence="12">
    <location>
        <position position="466"/>
    </location>
    <ligand>
        <name>substrate</name>
    </ligand>
</feature>
<dbReference type="FunFam" id="3.40.50.20:FF:000006">
    <property type="entry name" value="Phosphoribosylamine--glycine ligase, chloroplastic"/>
    <property type="match status" value="1"/>
</dbReference>
<dbReference type="NCBIfam" id="TIGR00877">
    <property type="entry name" value="purD"/>
    <property type="match status" value="1"/>
</dbReference>
<dbReference type="Gene3D" id="3.40.50.20">
    <property type="match status" value="1"/>
</dbReference>
<evidence type="ECO:0000256" key="6">
    <source>
        <dbReference type="ARBA" id="ARBA00022741"/>
    </source>
</evidence>
<keyword evidence="6 13" id="KW-0547">Nucleotide-binding</keyword>
<dbReference type="Gene3D" id="3.40.50.1970">
    <property type="match status" value="1"/>
</dbReference>
<dbReference type="GO" id="GO:0034023">
    <property type="term" value="F:5-(carboxyamino)imidazole ribonucleotide mutase activity"/>
    <property type="evidence" value="ECO:0007669"/>
    <property type="project" value="UniProtKB-UniRule"/>
</dbReference>
<dbReference type="HAMAP" id="MF_01929">
    <property type="entry name" value="PurE_classI"/>
    <property type="match status" value="1"/>
</dbReference>
<dbReference type="RefSeq" id="WP_155325611.1">
    <property type="nucleotide sequence ID" value="NZ_AP021876.1"/>
</dbReference>
<dbReference type="InterPro" id="IPR020561">
    <property type="entry name" value="PRibGlycinamid_synth_ATP-grasp"/>
</dbReference>
<keyword evidence="7 11" id="KW-0658">Purine biosynthesis</keyword>
<dbReference type="InterPro" id="IPR033747">
    <property type="entry name" value="PurE_ClassI"/>
</dbReference>
<dbReference type="PROSITE" id="PS50975">
    <property type="entry name" value="ATP_GRASP"/>
    <property type="match status" value="1"/>
</dbReference>
<evidence type="ECO:0000313" key="15">
    <source>
        <dbReference type="EMBL" id="BBO86265.1"/>
    </source>
</evidence>
<dbReference type="InterPro" id="IPR016185">
    <property type="entry name" value="PreATP-grasp_dom_sf"/>
</dbReference>
<dbReference type="Gene3D" id="3.90.600.10">
    <property type="entry name" value="Phosphoribosylglycinamide synthetase, C-terminal domain"/>
    <property type="match status" value="1"/>
</dbReference>
<evidence type="ECO:0000256" key="9">
    <source>
        <dbReference type="ARBA" id="ARBA00023211"/>
    </source>
</evidence>
<evidence type="ECO:0000256" key="12">
    <source>
        <dbReference type="HAMAP-Rule" id="MF_01929"/>
    </source>
</evidence>
<dbReference type="AlphaFoldDB" id="A0A5K8A106"/>
<dbReference type="InterPro" id="IPR020560">
    <property type="entry name" value="PRibGlycinamide_synth_C-dom"/>
</dbReference>
<dbReference type="InterPro" id="IPR011761">
    <property type="entry name" value="ATP-grasp"/>
</dbReference>
<dbReference type="GO" id="GO:0004637">
    <property type="term" value="F:phosphoribosylamine-glycine ligase activity"/>
    <property type="evidence" value="ECO:0007669"/>
    <property type="project" value="UniProtKB-UniRule"/>
</dbReference>
<keyword evidence="9" id="KW-0464">Manganese</keyword>
<dbReference type="UniPathway" id="UPA00074">
    <property type="reaction ID" value="UER00125"/>
</dbReference>
<evidence type="ECO:0000256" key="1">
    <source>
        <dbReference type="ARBA" id="ARBA00001936"/>
    </source>
</evidence>
<evidence type="ECO:0000313" key="16">
    <source>
        <dbReference type="Proteomes" id="UP000425960"/>
    </source>
</evidence>
<dbReference type="SMART" id="SM01210">
    <property type="entry name" value="GARS_C"/>
    <property type="match status" value="1"/>
</dbReference>
<dbReference type="Gene3D" id="3.30.470.20">
    <property type="entry name" value="ATP-grasp fold, B domain"/>
    <property type="match status" value="1"/>
</dbReference>
<evidence type="ECO:0000256" key="4">
    <source>
        <dbReference type="ARBA" id="ARBA00022598"/>
    </source>
</evidence>
<evidence type="ECO:0000259" key="14">
    <source>
        <dbReference type="PROSITE" id="PS50975"/>
    </source>
</evidence>
<dbReference type="PANTHER" id="PTHR43472:SF1">
    <property type="entry name" value="PHOSPHORIBOSYLAMINE--GLYCINE LIGASE, CHLOROPLASTIC"/>
    <property type="match status" value="1"/>
</dbReference>
<dbReference type="GO" id="GO:0006189">
    <property type="term" value="P:'de novo' IMP biosynthetic process"/>
    <property type="evidence" value="ECO:0007669"/>
    <property type="project" value="UniProtKB-UniRule"/>
</dbReference>
<dbReference type="FunFam" id="3.30.1490.20:FF:000006">
    <property type="entry name" value="phosphoribosylamine--glycine ligase, chloroplastic-like"/>
    <property type="match status" value="1"/>
</dbReference>
<evidence type="ECO:0000256" key="3">
    <source>
        <dbReference type="ARBA" id="ARBA00005174"/>
    </source>
</evidence>
<gene>
    <name evidence="11" type="primary">purD</name>
    <name evidence="12" type="synonym">purE</name>
    <name evidence="15" type="ORF">DSCO28_68310</name>
</gene>
<keyword evidence="4 11" id="KW-0436">Ligase</keyword>
<evidence type="ECO:0000256" key="10">
    <source>
        <dbReference type="ARBA" id="ARBA00038345"/>
    </source>
</evidence>
<dbReference type="KEGG" id="dov:DSCO28_68310"/>
<comment type="catalytic activity">
    <reaction evidence="12">
        <text>5-carboxyamino-1-(5-phospho-D-ribosyl)imidazole + H(+) = 5-amino-1-(5-phospho-D-ribosyl)imidazole-4-carboxylate</text>
        <dbReference type="Rhea" id="RHEA:13193"/>
        <dbReference type="ChEBI" id="CHEBI:15378"/>
        <dbReference type="ChEBI" id="CHEBI:58730"/>
        <dbReference type="ChEBI" id="CHEBI:77657"/>
        <dbReference type="EC" id="5.4.99.18"/>
    </reaction>
</comment>
<evidence type="ECO:0000256" key="5">
    <source>
        <dbReference type="ARBA" id="ARBA00022723"/>
    </source>
</evidence>
<dbReference type="HAMAP" id="MF_00138">
    <property type="entry name" value="GARS"/>
    <property type="match status" value="1"/>
</dbReference>
<dbReference type="FunFam" id="3.90.600.10:FF:000001">
    <property type="entry name" value="Trifunctional purine biosynthetic protein adenosine-3"/>
    <property type="match status" value="1"/>
</dbReference>
<dbReference type="NCBIfam" id="TIGR01162">
    <property type="entry name" value="purE"/>
    <property type="match status" value="1"/>
</dbReference>
<dbReference type="InterPro" id="IPR011054">
    <property type="entry name" value="Rudment_hybrid_motif"/>
</dbReference>
<evidence type="ECO:0000256" key="2">
    <source>
        <dbReference type="ARBA" id="ARBA00001946"/>
    </source>
</evidence>
<keyword evidence="5" id="KW-0479">Metal-binding</keyword>
<sequence>MNVLVVGGGGREHALVWKIAQSPRVKKIFCAPGNAGIARLADCVPIGAAEIDKLLDFARDKGIDLTVVGPEDPLAGGIVDQFEAAGLRIFGASQRAARIESSKSFAKAIMQKYGIPTAKGQTFTRFVQAQAYVKKIGAPLVVKADGLAAGKGVIVCSTEKMALDALKQIMVDRQFGDAGTQVVVEECLVGEEASFLAFTDGKTVLPLPSSQDHKPVFDDDKGLNTGGMGAYSPAPVVDQYLHQRIMNEVMIPMVNGMAAEGCPYKGVLYAGLMIHRGTIKVLEFNGRFGDPEAQPLLVRMQNDIIPVMEAIIDERLDTCRLEIDPRASVCVVMAAGGYPEKYKKGLEISGVDSANRMRDVVVFHAGTQLDGKKILSSGGRVLGVTALGNTVELAIKKAYQAVAKISWSNVHYRSDIGKKALLRMQTKPCVGIVMGSDSDLAVMEGALGIFKKFGIPIEMTVASAHRSPARAAEYAASAKARGLQVIIAGAGHAAHLAGVLAAHTTLPVIGVPIDSSCLQGFDALLSTVQMPPGIPVATVSIGKPGAKNAAILAVQIMAVSNDDLAAELAAFKKEMAVEVEKKADRLKAYR</sequence>
<dbReference type="Gene3D" id="3.30.1490.20">
    <property type="entry name" value="ATP-grasp fold, A domain"/>
    <property type="match status" value="1"/>
</dbReference>
<dbReference type="InterPro" id="IPR000031">
    <property type="entry name" value="PurE_dom"/>
</dbReference>
<comment type="cofactor">
    <cofactor evidence="2">
        <name>Mg(2+)</name>
        <dbReference type="ChEBI" id="CHEBI:18420"/>
    </cofactor>
</comment>
<evidence type="ECO:0000256" key="11">
    <source>
        <dbReference type="HAMAP-Rule" id="MF_00138"/>
    </source>
</evidence>
<dbReference type="GO" id="GO:0046872">
    <property type="term" value="F:metal ion binding"/>
    <property type="evidence" value="ECO:0007669"/>
    <property type="project" value="UniProtKB-KW"/>
</dbReference>
<dbReference type="Pfam" id="PF02844">
    <property type="entry name" value="GARS_N"/>
    <property type="match status" value="1"/>
</dbReference>
<dbReference type="InterPro" id="IPR013815">
    <property type="entry name" value="ATP_grasp_subdomain_1"/>
</dbReference>
<comment type="function">
    <text evidence="12">Catalyzes the conversion of N5-carboxyaminoimidazole ribonucleotide (N5-CAIR) to 4-carboxy-5-aminoimidazole ribonucleotide (CAIR).</text>
</comment>
<dbReference type="InterPro" id="IPR020562">
    <property type="entry name" value="PRibGlycinamide_synth_N"/>
</dbReference>
<dbReference type="Pfam" id="PF00731">
    <property type="entry name" value="AIRC"/>
    <property type="match status" value="1"/>
</dbReference>
<dbReference type="EC" id="6.3.4.13" evidence="11"/>
<keyword evidence="8 13" id="KW-0067">ATP-binding</keyword>